<evidence type="ECO:0000313" key="2">
    <source>
        <dbReference type="Proteomes" id="UP001060085"/>
    </source>
</evidence>
<name>A0ACC0B7T2_CATRO</name>
<dbReference type="EMBL" id="CM044704">
    <property type="protein sequence ID" value="KAI5668647.1"/>
    <property type="molecule type" value="Genomic_DNA"/>
</dbReference>
<gene>
    <name evidence="1" type="ORF">M9H77_18500</name>
</gene>
<protein>
    <submittedName>
        <fullName evidence="1">Uncharacterized protein</fullName>
    </submittedName>
</protein>
<dbReference type="Proteomes" id="UP001060085">
    <property type="component" value="Linkage Group LG04"/>
</dbReference>
<organism evidence="1 2">
    <name type="scientific">Catharanthus roseus</name>
    <name type="common">Madagascar periwinkle</name>
    <name type="synonym">Vinca rosea</name>
    <dbReference type="NCBI Taxonomy" id="4058"/>
    <lineage>
        <taxon>Eukaryota</taxon>
        <taxon>Viridiplantae</taxon>
        <taxon>Streptophyta</taxon>
        <taxon>Embryophyta</taxon>
        <taxon>Tracheophyta</taxon>
        <taxon>Spermatophyta</taxon>
        <taxon>Magnoliopsida</taxon>
        <taxon>eudicotyledons</taxon>
        <taxon>Gunneridae</taxon>
        <taxon>Pentapetalae</taxon>
        <taxon>asterids</taxon>
        <taxon>lamiids</taxon>
        <taxon>Gentianales</taxon>
        <taxon>Apocynaceae</taxon>
        <taxon>Rauvolfioideae</taxon>
        <taxon>Vinceae</taxon>
        <taxon>Catharanthinae</taxon>
        <taxon>Catharanthus</taxon>
    </lineage>
</organism>
<comment type="caution">
    <text evidence="1">The sequence shown here is derived from an EMBL/GenBank/DDBJ whole genome shotgun (WGS) entry which is preliminary data.</text>
</comment>
<accession>A0ACC0B7T2</accession>
<reference evidence="2" key="1">
    <citation type="journal article" date="2023" name="Nat. Plants">
        <title>Single-cell RNA sequencing provides a high-resolution roadmap for understanding the multicellular compartmentation of specialized metabolism.</title>
        <authorList>
            <person name="Sun S."/>
            <person name="Shen X."/>
            <person name="Li Y."/>
            <person name="Li Y."/>
            <person name="Wang S."/>
            <person name="Li R."/>
            <person name="Zhang H."/>
            <person name="Shen G."/>
            <person name="Guo B."/>
            <person name="Wei J."/>
            <person name="Xu J."/>
            <person name="St-Pierre B."/>
            <person name="Chen S."/>
            <person name="Sun C."/>
        </authorList>
    </citation>
    <scope>NUCLEOTIDE SEQUENCE [LARGE SCALE GENOMIC DNA]</scope>
</reference>
<evidence type="ECO:0000313" key="1">
    <source>
        <dbReference type="EMBL" id="KAI5668647.1"/>
    </source>
</evidence>
<keyword evidence="2" id="KW-1185">Reference proteome</keyword>
<sequence>MLKLWEFLDLPPTVGPACTIASRFLPAPLSDHNTYHTLSSRFCSWAFEALVSSSVSATKSSIEVLYEGGDLGKVLNQIHRQLKIQIKVQYFSHLAKGVKHLRREEEAILEQSNRRNLVRVRDCYHDISCKGVPRNDVRNGGNYVNIDERFHKRRNYGRSSQSLGTVSGPISYNKFKLPLLCGTFGPYDYEASFDVDHMLKCSSPCAYLEKQLLVSIPRIKPSYHNLELVHDNLFFGLLVAIFSSSFACMWSKIHLFFGSFVESGYDERVSWFPWSLYSNFHAKFKGELVENCEL</sequence>
<proteinExistence type="predicted"/>